<evidence type="ECO:0000313" key="2">
    <source>
        <dbReference type="Proteomes" id="UP000008062"/>
    </source>
</evidence>
<proteinExistence type="predicted"/>
<organism evidence="1 2">
    <name type="scientific">Zymoseptoria tritici (strain CBS 115943 / IPO323)</name>
    <name type="common">Speckled leaf blotch fungus</name>
    <name type="synonym">Septoria tritici</name>
    <dbReference type="NCBI Taxonomy" id="336722"/>
    <lineage>
        <taxon>Eukaryota</taxon>
        <taxon>Fungi</taxon>
        <taxon>Dikarya</taxon>
        <taxon>Ascomycota</taxon>
        <taxon>Pezizomycotina</taxon>
        <taxon>Dothideomycetes</taxon>
        <taxon>Dothideomycetidae</taxon>
        <taxon>Mycosphaerellales</taxon>
        <taxon>Mycosphaerellaceae</taxon>
        <taxon>Zymoseptoria</taxon>
    </lineage>
</organism>
<dbReference type="InParanoid" id="F9X9R6"/>
<accession>F9X9R6</accession>
<keyword evidence="2" id="KW-1185">Reference proteome</keyword>
<gene>
    <name evidence="1" type="ORF">MYCGRDRAFT_104253</name>
</gene>
<evidence type="ECO:0000313" key="1">
    <source>
        <dbReference type="EMBL" id="EGP88056.1"/>
    </source>
</evidence>
<dbReference type="KEGG" id="ztr:MYCGRDRAFT_104253"/>
<dbReference type="HOGENOM" id="CLU_2387875_0_0_1"/>
<protein>
    <submittedName>
        <fullName evidence="1">Uncharacterized protein</fullName>
    </submittedName>
</protein>
<reference evidence="1 2" key="1">
    <citation type="journal article" date="2011" name="PLoS Genet.">
        <title>Finished genome of the fungal wheat pathogen Mycosphaerella graminicola reveals dispensome structure, chromosome plasticity, and stealth pathogenesis.</title>
        <authorList>
            <person name="Goodwin S.B."/>
            <person name="Ben M'barek S."/>
            <person name="Dhillon B."/>
            <person name="Wittenberg A.H.J."/>
            <person name="Crane C.F."/>
            <person name="Hane J.K."/>
            <person name="Foster A.J."/>
            <person name="Van der Lee T.A.J."/>
            <person name="Grimwood J."/>
            <person name="Aerts A."/>
            <person name="Antoniw J."/>
            <person name="Bailey A."/>
            <person name="Bluhm B."/>
            <person name="Bowler J."/>
            <person name="Bristow J."/>
            <person name="van der Burgt A."/>
            <person name="Canto-Canche B."/>
            <person name="Churchill A.C.L."/>
            <person name="Conde-Ferraez L."/>
            <person name="Cools H.J."/>
            <person name="Coutinho P.M."/>
            <person name="Csukai M."/>
            <person name="Dehal P."/>
            <person name="De Wit P."/>
            <person name="Donzelli B."/>
            <person name="van de Geest H.C."/>
            <person name="van Ham R.C.H.J."/>
            <person name="Hammond-Kosack K.E."/>
            <person name="Henrissat B."/>
            <person name="Kilian A."/>
            <person name="Kobayashi A.K."/>
            <person name="Koopmann E."/>
            <person name="Kourmpetis Y."/>
            <person name="Kuzniar A."/>
            <person name="Lindquist E."/>
            <person name="Lombard V."/>
            <person name="Maliepaard C."/>
            <person name="Martins N."/>
            <person name="Mehrabi R."/>
            <person name="Nap J.P.H."/>
            <person name="Ponomarenko A."/>
            <person name="Rudd J.J."/>
            <person name="Salamov A."/>
            <person name="Schmutz J."/>
            <person name="Schouten H.J."/>
            <person name="Shapiro H."/>
            <person name="Stergiopoulos I."/>
            <person name="Torriani S.F.F."/>
            <person name="Tu H."/>
            <person name="de Vries R.P."/>
            <person name="Waalwijk C."/>
            <person name="Ware S.B."/>
            <person name="Wiebenga A."/>
            <person name="Zwiers L.-H."/>
            <person name="Oliver R.P."/>
            <person name="Grigoriev I.V."/>
            <person name="Kema G.H.J."/>
        </authorList>
    </citation>
    <scope>NUCLEOTIDE SEQUENCE [LARGE SCALE GENOMIC DNA]</scope>
    <source>
        <strain evidence="2">CBS 115943 / IPO323</strain>
    </source>
</reference>
<dbReference type="AlphaFoldDB" id="F9X9R6"/>
<name>F9X9R6_ZYMTI</name>
<sequence>MRRALSHASSDFVGFAALSGLMPGIHHWRTSYRSTGVRMENVNGKHEISQLQAQQYIFLETTSRSAPRTVRAKIEAAGCVKCWDIRDDSLLHLF</sequence>
<dbReference type="Proteomes" id="UP000008062">
    <property type="component" value="Chromosome 4"/>
</dbReference>
<dbReference type="RefSeq" id="XP_003853080.1">
    <property type="nucleotide sequence ID" value="XM_003853032.1"/>
</dbReference>
<dbReference type="EMBL" id="CM001199">
    <property type="protein sequence ID" value="EGP88056.1"/>
    <property type="molecule type" value="Genomic_DNA"/>
</dbReference>
<dbReference type="GeneID" id="13399293"/>